<dbReference type="SUPFAM" id="SSF48452">
    <property type="entry name" value="TPR-like"/>
    <property type="match status" value="1"/>
</dbReference>
<dbReference type="InterPro" id="IPR010323">
    <property type="entry name" value="DUF924"/>
</dbReference>
<dbReference type="Pfam" id="PF06041">
    <property type="entry name" value="DUF924"/>
    <property type="match status" value="1"/>
</dbReference>
<keyword evidence="2" id="KW-1185">Reference proteome</keyword>
<dbReference type="EMBL" id="SNYW01000008">
    <property type="protein sequence ID" value="TDQ82200.1"/>
    <property type="molecule type" value="Genomic_DNA"/>
</dbReference>
<name>A0A4R6WTH8_9PROT</name>
<dbReference type="RefSeq" id="WP_133613499.1">
    <property type="nucleotide sequence ID" value="NZ_SNYW01000008.1"/>
</dbReference>
<dbReference type="InterPro" id="IPR011990">
    <property type="entry name" value="TPR-like_helical_dom_sf"/>
</dbReference>
<reference evidence="1 2" key="1">
    <citation type="submission" date="2019-03" db="EMBL/GenBank/DDBJ databases">
        <title>Genomic Encyclopedia of Type Strains, Phase III (KMG-III): the genomes of soil and plant-associated and newly described type strains.</title>
        <authorList>
            <person name="Whitman W."/>
        </authorList>
    </citation>
    <scope>NUCLEOTIDE SEQUENCE [LARGE SCALE GENOMIC DNA]</scope>
    <source>
        <strain evidence="1 2">CGMCC 1.7660</strain>
    </source>
</reference>
<accession>A0A4R6WTH8</accession>
<dbReference type="OrthoDB" id="7593450at2"/>
<protein>
    <submittedName>
        <fullName evidence="1">Uncharacterized protein (DUF924 family)</fullName>
    </submittedName>
</protein>
<dbReference type="Gene3D" id="1.25.40.10">
    <property type="entry name" value="Tetratricopeptide repeat domain"/>
    <property type="match status" value="1"/>
</dbReference>
<organism evidence="1 2">
    <name type="scientific">Dongia mobilis</name>
    <dbReference type="NCBI Taxonomy" id="578943"/>
    <lineage>
        <taxon>Bacteria</taxon>
        <taxon>Pseudomonadati</taxon>
        <taxon>Pseudomonadota</taxon>
        <taxon>Alphaproteobacteria</taxon>
        <taxon>Rhodospirillales</taxon>
        <taxon>Dongiaceae</taxon>
        <taxon>Dongia</taxon>
    </lineage>
</organism>
<dbReference type="Gene3D" id="1.20.58.320">
    <property type="entry name" value="TPR-like"/>
    <property type="match status" value="1"/>
</dbReference>
<evidence type="ECO:0000313" key="2">
    <source>
        <dbReference type="Proteomes" id="UP000295783"/>
    </source>
</evidence>
<proteinExistence type="predicted"/>
<gene>
    <name evidence="1" type="ORF">A8950_2022</name>
</gene>
<evidence type="ECO:0000313" key="1">
    <source>
        <dbReference type="EMBL" id="TDQ82200.1"/>
    </source>
</evidence>
<comment type="caution">
    <text evidence="1">The sequence shown here is derived from an EMBL/GenBank/DDBJ whole genome shotgun (WGS) entry which is preliminary data.</text>
</comment>
<sequence>MTDPRAVLDFWFSDRARKVWFERDREFDAEIARRFGAAVHGAQQGAFEDWRQSPDGCLALLLLLDQMARNIYRGEAKAFLGDARARLIADDALRQGFDRMLPFDRRHFLYLPFEHSEALADQERAVELFTRHLAEAPPESKAFAEIQLDYAHRHRDVVRRAGRFPGRNAALGRETTEAEQAVLADPKLQF</sequence>
<dbReference type="Proteomes" id="UP000295783">
    <property type="component" value="Unassembled WGS sequence"/>
</dbReference>
<dbReference type="AlphaFoldDB" id="A0A4R6WTH8"/>